<proteinExistence type="predicted"/>
<evidence type="ECO:0000313" key="2">
    <source>
        <dbReference type="Proteomes" id="UP001239445"/>
    </source>
</evidence>
<name>A0AAJ0FCM1_9PEZI</name>
<protein>
    <submittedName>
        <fullName evidence="1">Uncharacterized protein</fullName>
    </submittedName>
</protein>
<dbReference type="EMBL" id="MU839831">
    <property type="protein sequence ID" value="KAK1756644.1"/>
    <property type="molecule type" value="Genomic_DNA"/>
</dbReference>
<dbReference type="Proteomes" id="UP001239445">
    <property type="component" value="Unassembled WGS sequence"/>
</dbReference>
<evidence type="ECO:0000313" key="1">
    <source>
        <dbReference type="EMBL" id="KAK1756644.1"/>
    </source>
</evidence>
<gene>
    <name evidence="1" type="ORF">QBC47DRAFT_400275</name>
</gene>
<reference evidence="1" key="1">
    <citation type="submission" date="2023-06" db="EMBL/GenBank/DDBJ databases">
        <title>Genome-scale phylogeny and comparative genomics of the fungal order Sordariales.</title>
        <authorList>
            <consortium name="Lawrence Berkeley National Laboratory"/>
            <person name="Hensen N."/>
            <person name="Bonometti L."/>
            <person name="Westerberg I."/>
            <person name="Brannstrom I.O."/>
            <person name="Guillou S."/>
            <person name="Cros-Aarteil S."/>
            <person name="Calhoun S."/>
            <person name="Haridas S."/>
            <person name="Kuo A."/>
            <person name="Mondo S."/>
            <person name="Pangilinan J."/>
            <person name="Riley R."/>
            <person name="Labutti K."/>
            <person name="Andreopoulos B."/>
            <person name="Lipzen A."/>
            <person name="Chen C."/>
            <person name="Yanf M."/>
            <person name="Daum C."/>
            <person name="Ng V."/>
            <person name="Clum A."/>
            <person name="Steindorff A."/>
            <person name="Ohm R."/>
            <person name="Martin F."/>
            <person name="Silar P."/>
            <person name="Natvig D."/>
            <person name="Lalanne C."/>
            <person name="Gautier V."/>
            <person name="Ament-Velasquez S.L."/>
            <person name="Kruys A."/>
            <person name="Hutchinson M.I."/>
            <person name="Powell A.J."/>
            <person name="Barry K."/>
            <person name="Miller A.N."/>
            <person name="Grigoriev I.V."/>
            <person name="Debuchy R."/>
            <person name="Gladieux P."/>
            <person name="Thoren M.H."/>
            <person name="Johannesson H."/>
        </authorList>
    </citation>
    <scope>NUCLEOTIDE SEQUENCE</scope>
    <source>
        <strain evidence="1">PSN4</strain>
    </source>
</reference>
<accession>A0AAJ0FCM1</accession>
<dbReference type="AlphaFoldDB" id="A0AAJ0FCM1"/>
<comment type="caution">
    <text evidence="1">The sequence shown here is derived from an EMBL/GenBank/DDBJ whole genome shotgun (WGS) entry which is preliminary data.</text>
</comment>
<keyword evidence="2" id="KW-1185">Reference proteome</keyword>
<organism evidence="1 2">
    <name type="scientific">Echria macrotheca</name>
    <dbReference type="NCBI Taxonomy" id="438768"/>
    <lineage>
        <taxon>Eukaryota</taxon>
        <taxon>Fungi</taxon>
        <taxon>Dikarya</taxon>
        <taxon>Ascomycota</taxon>
        <taxon>Pezizomycotina</taxon>
        <taxon>Sordariomycetes</taxon>
        <taxon>Sordariomycetidae</taxon>
        <taxon>Sordariales</taxon>
        <taxon>Schizotheciaceae</taxon>
        <taxon>Echria</taxon>
    </lineage>
</organism>
<sequence length="199" mass="23006">MDRSHAQLMLDNLRNENLPNWSFTLYRTDYAPEHESKWTELLERINQAEHSDICTDEDHGTITTVPLGSVQRRIWDAFKLDVQSDKEQYSGVDIDTLRRIHVEKIRNQVGLASDADEDELHVAAPVQTWTILLADTEAEEHESHGAVRQDFWGWMRVKMGVLHDVWLRLQIMSGELHEIAPLSEEGPHAARVYDGDLRD</sequence>